<organism evidence="5 6">
    <name type="scientific">Batrachochytrium salamandrivorans</name>
    <dbReference type="NCBI Taxonomy" id="1357716"/>
    <lineage>
        <taxon>Eukaryota</taxon>
        <taxon>Fungi</taxon>
        <taxon>Fungi incertae sedis</taxon>
        <taxon>Chytridiomycota</taxon>
        <taxon>Chytridiomycota incertae sedis</taxon>
        <taxon>Chytridiomycetes</taxon>
        <taxon>Rhizophydiales</taxon>
        <taxon>Rhizophydiales incertae sedis</taxon>
        <taxon>Batrachochytrium</taxon>
    </lineage>
</organism>
<accession>A0ABQ8F235</accession>
<protein>
    <recommendedName>
        <fullName evidence="4">SHSP domain-containing protein</fullName>
    </recommendedName>
</protein>
<evidence type="ECO:0000256" key="1">
    <source>
        <dbReference type="ARBA" id="ARBA00023016"/>
    </source>
</evidence>
<comment type="similarity">
    <text evidence="2 3">Belongs to the small heat shock protein (HSP20) family.</text>
</comment>
<dbReference type="CDD" id="cd06464">
    <property type="entry name" value="ACD_sHsps-like"/>
    <property type="match status" value="1"/>
</dbReference>
<evidence type="ECO:0000256" key="3">
    <source>
        <dbReference type="RuleBase" id="RU003616"/>
    </source>
</evidence>
<gene>
    <name evidence="5" type="ORF">BASA50_009420</name>
</gene>
<dbReference type="Proteomes" id="UP001648503">
    <property type="component" value="Unassembled WGS sequence"/>
</dbReference>
<evidence type="ECO:0000259" key="4">
    <source>
        <dbReference type="PROSITE" id="PS01031"/>
    </source>
</evidence>
<dbReference type="InterPro" id="IPR008978">
    <property type="entry name" value="HSP20-like_chaperone"/>
</dbReference>
<evidence type="ECO:0000256" key="2">
    <source>
        <dbReference type="PROSITE-ProRule" id="PRU00285"/>
    </source>
</evidence>
<keyword evidence="1" id="KW-0346">Stress response</keyword>
<dbReference type="Pfam" id="PF00011">
    <property type="entry name" value="HSP20"/>
    <property type="match status" value="1"/>
</dbReference>
<evidence type="ECO:0000313" key="6">
    <source>
        <dbReference type="Proteomes" id="UP001648503"/>
    </source>
</evidence>
<name>A0ABQ8F235_9FUNG</name>
<dbReference type="EMBL" id="JAFCIX010000433">
    <property type="protein sequence ID" value="KAH6590445.1"/>
    <property type="molecule type" value="Genomic_DNA"/>
</dbReference>
<sequence length="153" mass="16819">MLPLIVPTYPSALSVLSGRDYERESVPGLFPSHAESRLLVDPTGEPYWRPATDVFETATHIIAHIDLPGISKSEIKVDLGLNELLVNGTSKNAGGFESATCRVRERQVGKFKKSIQLPNGIKPEDIQAQCTDGLLEVKISKKFALGPMHHIKF</sequence>
<dbReference type="SUPFAM" id="SSF49764">
    <property type="entry name" value="HSP20-like chaperones"/>
    <property type="match status" value="1"/>
</dbReference>
<feature type="domain" description="SHSP" evidence="4">
    <location>
        <begin position="43"/>
        <end position="153"/>
    </location>
</feature>
<dbReference type="Gene3D" id="2.60.40.790">
    <property type="match status" value="1"/>
</dbReference>
<comment type="caution">
    <text evidence="5">The sequence shown here is derived from an EMBL/GenBank/DDBJ whole genome shotgun (WGS) entry which is preliminary data.</text>
</comment>
<dbReference type="PANTHER" id="PTHR11527">
    <property type="entry name" value="HEAT-SHOCK PROTEIN 20 FAMILY MEMBER"/>
    <property type="match status" value="1"/>
</dbReference>
<dbReference type="PROSITE" id="PS01031">
    <property type="entry name" value="SHSP"/>
    <property type="match status" value="1"/>
</dbReference>
<evidence type="ECO:0000313" key="5">
    <source>
        <dbReference type="EMBL" id="KAH6590445.1"/>
    </source>
</evidence>
<proteinExistence type="inferred from homology"/>
<dbReference type="InterPro" id="IPR031107">
    <property type="entry name" value="Small_HSP"/>
</dbReference>
<dbReference type="InterPro" id="IPR002068">
    <property type="entry name" value="A-crystallin/Hsp20_dom"/>
</dbReference>
<keyword evidence="6" id="KW-1185">Reference proteome</keyword>
<reference evidence="5 6" key="1">
    <citation type="submission" date="2021-02" db="EMBL/GenBank/DDBJ databases">
        <title>Variation within the Batrachochytrium salamandrivorans European outbreak.</title>
        <authorList>
            <person name="Kelly M."/>
            <person name="Pasmans F."/>
            <person name="Shea T.P."/>
            <person name="Munoz J.F."/>
            <person name="Carranza S."/>
            <person name="Cuomo C.A."/>
            <person name="Martel A."/>
        </authorList>
    </citation>
    <scope>NUCLEOTIDE SEQUENCE [LARGE SCALE GENOMIC DNA]</scope>
    <source>
        <strain evidence="5 6">AMFP18/2</strain>
    </source>
</reference>